<keyword evidence="14" id="KW-0735">Signal-anchor</keyword>
<dbReference type="GO" id="GO:0005886">
    <property type="term" value="C:plasma membrane"/>
    <property type="evidence" value="ECO:0007669"/>
    <property type="project" value="UniProtKB-SubCell"/>
</dbReference>
<dbReference type="GO" id="GO:0006508">
    <property type="term" value="P:proteolysis"/>
    <property type="evidence" value="ECO:0007669"/>
    <property type="project" value="UniProtKB-KW"/>
</dbReference>
<name>A0A6J2Y5C4_SITOR</name>
<dbReference type="GO" id="GO:0098552">
    <property type="term" value="C:side of membrane"/>
    <property type="evidence" value="ECO:0007669"/>
    <property type="project" value="UniProtKB-KW"/>
</dbReference>
<evidence type="ECO:0000256" key="8">
    <source>
        <dbReference type="ARBA" id="ARBA00022670"/>
    </source>
</evidence>
<dbReference type="InterPro" id="IPR014782">
    <property type="entry name" value="Peptidase_M1_dom"/>
</dbReference>
<dbReference type="GO" id="GO:0008270">
    <property type="term" value="F:zinc ion binding"/>
    <property type="evidence" value="ECO:0007669"/>
    <property type="project" value="UniProtKB-UniRule"/>
</dbReference>
<evidence type="ECO:0000256" key="18">
    <source>
        <dbReference type="ARBA" id="ARBA00023157"/>
    </source>
</evidence>
<feature type="site" description="Transition state stabilizer" evidence="23">
    <location>
        <position position="488"/>
    </location>
</feature>
<dbReference type="OrthoDB" id="510539at2759"/>
<protein>
    <recommendedName>
        <fullName evidence="24">Aminopeptidase</fullName>
        <ecNumber evidence="24">3.4.11.-</ecNumber>
    </recommendedName>
</protein>
<evidence type="ECO:0000256" key="20">
    <source>
        <dbReference type="ARBA" id="ARBA00023288"/>
    </source>
</evidence>
<evidence type="ECO:0000256" key="2">
    <source>
        <dbReference type="ARBA" id="ARBA00004606"/>
    </source>
</evidence>
<keyword evidence="7" id="KW-0336">GPI-anchor</keyword>
<evidence type="ECO:0000256" key="13">
    <source>
        <dbReference type="ARBA" id="ARBA00022833"/>
    </source>
</evidence>
<evidence type="ECO:0000256" key="14">
    <source>
        <dbReference type="ARBA" id="ARBA00022968"/>
    </source>
</evidence>
<dbReference type="PANTHER" id="PTHR11533:SF294">
    <property type="entry name" value="THYROTROPIN-RELEASING HORMONE-DEGRADING ECTOENZYME"/>
    <property type="match status" value="1"/>
</dbReference>
<dbReference type="Pfam" id="PF17900">
    <property type="entry name" value="Peptidase_M1_N"/>
    <property type="match status" value="1"/>
</dbReference>
<evidence type="ECO:0000256" key="19">
    <source>
        <dbReference type="ARBA" id="ARBA00023180"/>
    </source>
</evidence>
<evidence type="ECO:0000256" key="3">
    <source>
        <dbReference type="ARBA" id="ARBA00004609"/>
    </source>
</evidence>
<dbReference type="FunFam" id="2.60.40.1910:FF:000008">
    <property type="entry name" value="Aminopeptidase"/>
    <property type="match status" value="1"/>
</dbReference>
<keyword evidence="20" id="KW-0449">Lipoprotein</keyword>
<feature type="binding site" evidence="22">
    <location>
        <position position="406"/>
    </location>
    <ligand>
        <name>Zn(2+)</name>
        <dbReference type="ChEBI" id="CHEBI:29105"/>
        <note>catalytic</note>
    </ligand>
</feature>
<evidence type="ECO:0000256" key="22">
    <source>
        <dbReference type="PIRSR" id="PIRSR634016-3"/>
    </source>
</evidence>
<keyword evidence="11" id="KW-0732">Signal</keyword>
<dbReference type="Gene3D" id="2.60.40.1910">
    <property type="match status" value="1"/>
</dbReference>
<dbReference type="Gene3D" id="1.10.390.10">
    <property type="entry name" value="Neutral Protease Domain 2"/>
    <property type="match status" value="1"/>
</dbReference>
<dbReference type="GO" id="GO:0070006">
    <property type="term" value="F:metalloaminopeptidase activity"/>
    <property type="evidence" value="ECO:0007669"/>
    <property type="project" value="TreeGrafter"/>
</dbReference>
<dbReference type="GO" id="GO:0005737">
    <property type="term" value="C:cytoplasm"/>
    <property type="evidence" value="ECO:0007669"/>
    <property type="project" value="TreeGrafter"/>
</dbReference>
<feature type="domain" description="Aminopeptidase N-like N-terminal" evidence="27">
    <location>
        <begin position="106"/>
        <end position="298"/>
    </location>
</feature>
<dbReference type="Pfam" id="PF01433">
    <property type="entry name" value="Peptidase_M1"/>
    <property type="match status" value="1"/>
</dbReference>
<dbReference type="RefSeq" id="XP_030759013.1">
    <property type="nucleotide sequence ID" value="XM_030903153.1"/>
</dbReference>
<evidence type="ECO:0000256" key="15">
    <source>
        <dbReference type="ARBA" id="ARBA00022989"/>
    </source>
</evidence>
<evidence type="ECO:0000256" key="23">
    <source>
        <dbReference type="PIRSR" id="PIRSR634016-4"/>
    </source>
</evidence>
<evidence type="ECO:0000259" key="26">
    <source>
        <dbReference type="Pfam" id="PF11838"/>
    </source>
</evidence>
<evidence type="ECO:0000259" key="25">
    <source>
        <dbReference type="Pfam" id="PF01433"/>
    </source>
</evidence>
<evidence type="ECO:0000256" key="1">
    <source>
        <dbReference type="ARBA" id="ARBA00000098"/>
    </source>
</evidence>
<evidence type="ECO:0000256" key="4">
    <source>
        <dbReference type="ARBA" id="ARBA00010136"/>
    </source>
</evidence>
<keyword evidence="18" id="KW-1015">Disulfide bond</keyword>
<dbReference type="GO" id="GO:0016285">
    <property type="term" value="F:alanyl aminopeptidase activity"/>
    <property type="evidence" value="ECO:0007669"/>
    <property type="project" value="UniProtKB-EC"/>
</dbReference>
<evidence type="ECO:0000256" key="17">
    <source>
        <dbReference type="ARBA" id="ARBA00023136"/>
    </source>
</evidence>
<dbReference type="InterPro" id="IPR001930">
    <property type="entry name" value="Peptidase_M1"/>
</dbReference>
<sequence>MVGYYNNQGVPTSLDLENNSSQKKYTVNQNNSKGLVISKPLCTLMAIGALLLAVLAGLVVFFLVPRGCSGTGEGPMASLMKKEGESSIMMDNLLDEVNERLPRSIKPLHYRIEIRPDFGNGTTQGTETITFQPAEDTDTITFHANKIDIDSQSLDIRSSDGQNGDSLPIRSHDYLEGQRYRIVVDQKLKKDKTYSLNLRYQGELNNQLQGFYKSHYQSPSGETRIAASTQFSPTDARRAFPCFDEPYFKAKFNIRLARPGNMSTLSNMPLERSEILPTVEGAWYWDNYPETPEMPTYLVAFVMSDLISMQSSDRNIKVWARKEYLSQTNYAANIAPTILRYFEDYFSIRFPLPKIDIVALPEFGFGAMENWGLITFRESNLLFDNYGSTVEDRRTIATVLSHEIAHQWFGNLVTPKWWNDLWLKEGFATYLMYLGVDHAEPSWKIMEEFIPSEIQRAMSVDRLEYSRPISYEFINSRQIKQAFDDISYAKGASIIRMMNHFLGEDTFKTGLIKYLEKFKFGNADRDDLFDSLTEEAHRSGALLPNETVNEIMSTWTEQAGFPVINVVPDYVKNTLKLVQKRFLLNNPKPSDDTRWWIPISYTSSSLTQNNLDTKPKIWLRGEKEVVVQVDPIGDWYLLNLNYTGYYLVNYDEKNWKRLSERIMAVPALARAQLITDAMDLARASQLDYEIPLRMIARMAVQDEQIMFIPTAVAFDKLSFLSDILYDTPAFGLFEEYHKAIFKRTYQLVDFNDDIDDYITRRIRQMVLTWSCRSAESRCVHESRARFRSWMINGKTSRNRNATANTIVPNLRSIIYCTAIREGSELEWNFAYEKYLESTSPSEKNVLLDALGCTKLKWLLSRYLDKLIDGYSIRIQDADRVFESVANNKEGMLIAFDFIRKNWNELLNHYGDGFNILGKMINSLASHMTTEFQLDELIRFRESIKANISTATQSFDIAIKTVKANVDWMSKNYQQVEDWLTKHQEQFHYL</sequence>
<dbReference type="AlphaFoldDB" id="A0A6J2Y5C4"/>
<keyword evidence="17 24" id="KW-0472">Membrane</keyword>
<keyword evidence="16 24" id="KW-0482">Metalloprotease</keyword>
<feature type="active site" description="Proton acceptor" evidence="21">
    <location>
        <position position="403"/>
    </location>
</feature>
<proteinExistence type="inferred from homology"/>
<dbReference type="InterPro" id="IPR045357">
    <property type="entry name" value="Aminopeptidase_N-like_N"/>
</dbReference>
<evidence type="ECO:0000256" key="11">
    <source>
        <dbReference type="ARBA" id="ARBA00022729"/>
    </source>
</evidence>
<dbReference type="InterPro" id="IPR050344">
    <property type="entry name" value="Peptidase_M1_aminopeptidases"/>
</dbReference>
<dbReference type="PANTHER" id="PTHR11533">
    <property type="entry name" value="PROTEASE M1 ZINC METALLOPROTEASE"/>
    <property type="match status" value="1"/>
</dbReference>
<keyword evidence="9 24" id="KW-0812">Transmembrane</keyword>
<feature type="binding site" evidence="22">
    <location>
        <position position="425"/>
    </location>
    <ligand>
        <name>Zn(2+)</name>
        <dbReference type="ChEBI" id="CHEBI:29105"/>
        <note>catalytic</note>
    </ligand>
</feature>
<evidence type="ECO:0000256" key="12">
    <source>
        <dbReference type="ARBA" id="ARBA00022801"/>
    </source>
</evidence>
<dbReference type="Gene3D" id="1.25.50.20">
    <property type="match status" value="1"/>
</dbReference>
<evidence type="ECO:0000256" key="21">
    <source>
        <dbReference type="PIRSR" id="PIRSR634016-1"/>
    </source>
</evidence>
<feature type="transmembrane region" description="Helical" evidence="24">
    <location>
        <begin position="41"/>
        <end position="64"/>
    </location>
</feature>
<dbReference type="FunFam" id="2.60.40.1730:FF:000012">
    <property type="entry name" value="Aminopeptidase N"/>
    <property type="match status" value="1"/>
</dbReference>
<dbReference type="Pfam" id="PF11838">
    <property type="entry name" value="ERAP1_C"/>
    <property type="match status" value="1"/>
</dbReference>
<dbReference type="Gene3D" id="2.60.40.1730">
    <property type="entry name" value="tricorn interacting facor f3 domain"/>
    <property type="match status" value="1"/>
</dbReference>
<evidence type="ECO:0000256" key="7">
    <source>
        <dbReference type="ARBA" id="ARBA00022622"/>
    </source>
</evidence>
<dbReference type="CDD" id="cd09601">
    <property type="entry name" value="M1_APN-Q_like"/>
    <property type="match status" value="1"/>
</dbReference>
<keyword evidence="15 24" id="KW-1133">Transmembrane helix</keyword>
<feature type="binding site" evidence="22">
    <location>
        <position position="402"/>
    </location>
    <ligand>
        <name>Zn(2+)</name>
        <dbReference type="ChEBI" id="CHEBI:29105"/>
        <note>catalytic</note>
    </ligand>
</feature>
<dbReference type="InterPro" id="IPR042097">
    <property type="entry name" value="Aminopeptidase_N-like_N_sf"/>
</dbReference>
<dbReference type="FunFam" id="1.25.50.20:FF:000001">
    <property type="entry name" value="Aminopeptidase"/>
    <property type="match status" value="1"/>
</dbReference>
<keyword evidence="19" id="KW-0325">Glycoprotein</keyword>
<dbReference type="Proteomes" id="UP000504635">
    <property type="component" value="Unplaced"/>
</dbReference>
<keyword evidence="12 24" id="KW-0378">Hydrolase</keyword>
<evidence type="ECO:0000313" key="28">
    <source>
        <dbReference type="Proteomes" id="UP000504635"/>
    </source>
</evidence>
<evidence type="ECO:0000313" key="29">
    <source>
        <dbReference type="RefSeq" id="XP_030759013.1"/>
    </source>
</evidence>
<evidence type="ECO:0000256" key="24">
    <source>
        <dbReference type="RuleBase" id="RU364040"/>
    </source>
</evidence>
<evidence type="ECO:0000256" key="16">
    <source>
        <dbReference type="ARBA" id="ARBA00023049"/>
    </source>
</evidence>
<dbReference type="GO" id="GO:0005615">
    <property type="term" value="C:extracellular space"/>
    <property type="evidence" value="ECO:0007669"/>
    <property type="project" value="TreeGrafter"/>
</dbReference>
<dbReference type="GeneID" id="115884542"/>
<comment type="cofactor">
    <cofactor evidence="22 24">
        <name>Zn(2+)</name>
        <dbReference type="ChEBI" id="CHEBI:29105"/>
    </cofactor>
    <text evidence="22 24">Binds 1 zinc ion per subunit.</text>
</comment>
<comment type="subcellular location">
    <subcellularLocation>
        <location evidence="3">Cell membrane</location>
        <topology evidence="3">Lipid-anchor</topology>
        <topology evidence="3">GPI-anchor</topology>
    </subcellularLocation>
    <subcellularLocation>
        <location evidence="2">Membrane</location>
        <topology evidence="2">Single-pass type II membrane protein</topology>
    </subcellularLocation>
</comment>
<dbReference type="SUPFAM" id="SSF55486">
    <property type="entry name" value="Metalloproteases ('zincins'), catalytic domain"/>
    <property type="match status" value="1"/>
</dbReference>
<evidence type="ECO:0000256" key="10">
    <source>
        <dbReference type="ARBA" id="ARBA00022723"/>
    </source>
</evidence>
<evidence type="ECO:0000256" key="6">
    <source>
        <dbReference type="ARBA" id="ARBA00022475"/>
    </source>
</evidence>
<evidence type="ECO:0000256" key="5">
    <source>
        <dbReference type="ARBA" id="ARBA00022438"/>
    </source>
</evidence>
<comment type="similarity">
    <text evidence="4 24">Belongs to the peptidase M1 family.</text>
</comment>
<dbReference type="EC" id="3.4.11.-" evidence="24"/>
<keyword evidence="13 22" id="KW-0862">Zinc</keyword>
<gene>
    <name evidence="29" type="primary">LOC115884542</name>
</gene>
<dbReference type="InterPro" id="IPR024571">
    <property type="entry name" value="ERAP1-like_C_dom"/>
</dbReference>
<keyword evidence="28" id="KW-1185">Reference proteome</keyword>
<organism evidence="28 29">
    <name type="scientific">Sitophilus oryzae</name>
    <name type="common">Rice weevil</name>
    <name type="synonym">Curculio oryzae</name>
    <dbReference type="NCBI Taxonomy" id="7048"/>
    <lineage>
        <taxon>Eukaryota</taxon>
        <taxon>Metazoa</taxon>
        <taxon>Ecdysozoa</taxon>
        <taxon>Arthropoda</taxon>
        <taxon>Hexapoda</taxon>
        <taxon>Insecta</taxon>
        <taxon>Pterygota</taxon>
        <taxon>Neoptera</taxon>
        <taxon>Endopterygota</taxon>
        <taxon>Coleoptera</taxon>
        <taxon>Polyphaga</taxon>
        <taxon>Cucujiformia</taxon>
        <taxon>Curculionidae</taxon>
        <taxon>Dryophthorinae</taxon>
        <taxon>Sitophilus</taxon>
    </lineage>
</organism>
<dbReference type="PRINTS" id="PR00756">
    <property type="entry name" value="ALADIPTASE"/>
</dbReference>
<dbReference type="GO" id="GO:0042277">
    <property type="term" value="F:peptide binding"/>
    <property type="evidence" value="ECO:0007669"/>
    <property type="project" value="TreeGrafter"/>
</dbReference>
<keyword evidence="8 24" id="KW-0645">Protease</keyword>
<comment type="catalytic activity">
    <reaction evidence="1">
        <text>Release of an N-terminal amino acid, Xaa-|-Yaa- from a peptide, amide or arylamide. Xaa is preferably Ala, but may be most amino acids including Pro (slow action). When a terminal hydrophobic residue is followed by a prolyl residue, the two may be released as an intact Xaa-Pro dipeptide.</text>
        <dbReference type="EC" id="3.4.11.2"/>
    </reaction>
</comment>
<dbReference type="InterPro" id="IPR034016">
    <property type="entry name" value="M1_APN-typ"/>
</dbReference>
<feature type="domain" description="Peptidase M1 membrane alanine aminopeptidase" evidence="25">
    <location>
        <begin position="330"/>
        <end position="555"/>
    </location>
</feature>
<feature type="domain" description="ERAP1-like C-terminal" evidence="26">
    <location>
        <begin position="635"/>
        <end position="962"/>
    </location>
</feature>
<keyword evidence="10 22" id="KW-0479">Metal-binding</keyword>
<keyword evidence="5 24" id="KW-0031">Aminopeptidase</keyword>
<keyword evidence="6" id="KW-1003">Cell membrane</keyword>
<dbReference type="FunFam" id="1.10.390.10:FF:000013">
    <property type="entry name" value="Aminopeptidase N"/>
    <property type="match status" value="1"/>
</dbReference>
<dbReference type="GO" id="GO:0043171">
    <property type="term" value="P:peptide catabolic process"/>
    <property type="evidence" value="ECO:0007669"/>
    <property type="project" value="TreeGrafter"/>
</dbReference>
<dbReference type="SUPFAM" id="SSF63737">
    <property type="entry name" value="Leukotriene A4 hydrolase N-terminal domain"/>
    <property type="match status" value="1"/>
</dbReference>
<dbReference type="InterPro" id="IPR027268">
    <property type="entry name" value="Peptidase_M4/M1_CTD_sf"/>
</dbReference>
<reference evidence="29" key="1">
    <citation type="submission" date="2025-08" db="UniProtKB">
        <authorList>
            <consortium name="RefSeq"/>
        </authorList>
    </citation>
    <scope>IDENTIFICATION</scope>
    <source>
        <tissue evidence="29">Gonads</tissue>
    </source>
</reference>
<evidence type="ECO:0000259" key="27">
    <source>
        <dbReference type="Pfam" id="PF17900"/>
    </source>
</evidence>
<accession>A0A6J2Y5C4</accession>
<evidence type="ECO:0000256" key="9">
    <source>
        <dbReference type="ARBA" id="ARBA00022692"/>
    </source>
</evidence>
<dbReference type="InParanoid" id="A0A6J2Y5C4"/>